<gene>
    <name evidence="2" type="ORF">P280DRAFT_167368</name>
</gene>
<dbReference type="EMBL" id="MU006802">
    <property type="protein sequence ID" value="KAF2635922.1"/>
    <property type="molecule type" value="Genomic_DNA"/>
</dbReference>
<dbReference type="OrthoDB" id="3944128at2759"/>
<dbReference type="AlphaFoldDB" id="A0A6A6RKT5"/>
<evidence type="ECO:0000313" key="3">
    <source>
        <dbReference type="Proteomes" id="UP000799753"/>
    </source>
</evidence>
<evidence type="ECO:0000256" key="1">
    <source>
        <dbReference type="SAM" id="SignalP"/>
    </source>
</evidence>
<protein>
    <submittedName>
        <fullName evidence="2">Uncharacterized protein</fullName>
    </submittedName>
</protein>
<feature type="signal peptide" evidence="1">
    <location>
        <begin position="1"/>
        <end position="18"/>
    </location>
</feature>
<organism evidence="2 3">
    <name type="scientific">Massarina eburnea CBS 473.64</name>
    <dbReference type="NCBI Taxonomy" id="1395130"/>
    <lineage>
        <taxon>Eukaryota</taxon>
        <taxon>Fungi</taxon>
        <taxon>Dikarya</taxon>
        <taxon>Ascomycota</taxon>
        <taxon>Pezizomycotina</taxon>
        <taxon>Dothideomycetes</taxon>
        <taxon>Pleosporomycetidae</taxon>
        <taxon>Pleosporales</taxon>
        <taxon>Massarineae</taxon>
        <taxon>Massarinaceae</taxon>
        <taxon>Massarina</taxon>
    </lineage>
</organism>
<feature type="chain" id="PRO_5025561645" evidence="1">
    <location>
        <begin position="19"/>
        <end position="310"/>
    </location>
</feature>
<reference evidence="2" key="1">
    <citation type="journal article" date="2020" name="Stud. Mycol.">
        <title>101 Dothideomycetes genomes: a test case for predicting lifestyles and emergence of pathogens.</title>
        <authorList>
            <person name="Haridas S."/>
            <person name="Albert R."/>
            <person name="Binder M."/>
            <person name="Bloem J."/>
            <person name="Labutti K."/>
            <person name="Salamov A."/>
            <person name="Andreopoulos B."/>
            <person name="Baker S."/>
            <person name="Barry K."/>
            <person name="Bills G."/>
            <person name="Bluhm B."/>
            <person name="Cannon C."/>
            <person name="Castanera R."/>
            <person name="Culley D."/>
            <person name="Daum C."/>
            <person name="Ezra D."/>
            <person name="Gonzalez J."/>
            <person name="Henrissat B."/>
            <person name="Kuo A."/>
            <person name="Liang C."/>
            <person name="Lipzen A."/>
            <person name="Lutzoni F."/>
            <person name="Magnuson J."/>
            <person name="Mondo S."/>
            <person name="Nolan M."/>
            <person name="Ohm R."/>
            <person name="Pangilinan J."/>
            <person name="Park H.-J."/>
            <person name="Ramirez L."/>
            <person name="Alfaro M."/>
            <person name="Sun H."/>
            <person name="Tritt A."/>
            <person name="Yoshinaga Y."/>
            <person name="Zwiers L.-H."/>
            <person name="Turgeon B."/>
            <person name="Goodwin S."/>
            <person name="Spatafora J."/>
            <person name="Crous P."/>
            <person name="Grigoriev I."/>
        </authorList>
    </citation>
    <scope>NUCLEOTIDE SEQUENCE</scope>
    <source>
        <strain evidence="2">CBS 473.64</strain>
    </source>
</reference>
<evidence type="ECO:0000313" key="2">
    <source>
        <dbReference type="EMBL" id="KAF2635922.1"/>
    </source>
</evidence>
<dbReference type="Proteomes" id="UP000799753">
    <property type="component" value="Unassembled WGS sequence"/>
</dbReference>
<accession>A0A6A6RKT5</accession>
<proteinExistence type="predicted"/>
<name>A0A6A6RKT5_9PLEO</name>
<keyword evidence="1" id="KW-0732">Signal</keyword>
<sequence>MLILRTGVAFALAVLSTAQNFGNFTNSTTSLSAASSSSGSTSSRSALTTSVVSRVVITLVRNNSSSSTIAPTAKATALNATTTAPPVRTVTFSLVRNNSTSSGNATGNATNTATETNAGAVCNNQQISWSLASHSYASAHTTVKSELVTSNRTSTIFASTLFSCTRNCSTICYAGPTTVTKSTTVLFTTSTRTWTSSFNYPSPSPNCTIPFNDCLSLKSTYTTSFSSWLSLPADQRSITSSPRNPSCSACVRTSCTFAHAGMSLYFWPVTTSVSRDYCAWTPIGGPATGNNTATATANSSDVDRHYDWAI</sequence>
<keyword evidence="3" id="KW-1185">Reference proteome</keyword>